<feature type="region of interest" description="Disordered" evidence="1">
    <location>
        <begin position="1"/>
        <end position="70"/>
    </location>
</feature>
<proteinExistence type="predicted"/>
<feature type="compositionally biased region" description="Basic and acidic residues" evidence="1">
    <location>
        <begin position="25"/>
        <end position="36"/>
    </location>
</feature>
<keyword evidence="3" id="KW-1185">Reference proteome</keyword>
<protein>
    <submittedName>
        <fullName evidence="2">Uncharacterized protein</fullName>
    </submittedName>
</protein>
<organism evidence="2 3">
    <name type="scientific">Dryococelus australis</name>
    <dbReference type="NCBI Taxonomy" id="614101"/>
    <lineage>
        <taxon>Eukaryota</taxon>
        <taxon>Metazoa</taxon>
        <taxon>Ecdysozoa</taxon>
        <taxon>Arthropoda</taxon>
        <taxon>Hexapoda</taxon>
        <taxon>Insecta</taxon>
        <taxon>Pterygota</taxon>
        <taxon>Neoptera</taxon>
        <taxon>Polyneoptera</taxon>
        <taxon>Phasmatodea</taxon>
        <taxon>Verophasmatodea</taxon>
        <taxon>Anareolatae</taxon>
        <taxon>Phasmatidae</taxon>
        <taxon>Eurycanthinae</taxon>
        <taxon>Dryococelus</taxon>
    </lineage>
</organism>
<gene>
    <name evidence="2" type="ORF">PR048_003543</name>
</gene>
<sequence>MEHRRSARTGETGDPRENPLTSGIARHDSHMQKTGDDPPPPLRESNPACLGGRRAGHRPATLTPPTPSYRSIGEELQHITRREAEKCGRVIRTWKRRLPGVSATRGGRRQREHRSPVIFRVVKALASYLGESGSIPGWVVPGLFTCRNRDGWCRNVTGLIRPLHSGAAPCSPRFTLVGSQDLDPRCALHVHTTAGKEATDEFVNYQGIASDRNGIHQLSETCAKILRANSASAAQREPVRTDHVNTHTHVVWGEKSGLGYEGCQRHSRRLSSD</sequence>
<evidence type="ECO:0000313" key="2">
    <source>
        <dbReference type="EMBL" id="KAJ8898183.1"/>
    </source>
</evidence>
<comment type="caution">
    <text evidence="2">The sequence shown here is derived from an EMBL/GenBank/DDBJ whole genome shotgun (WGS) entry which is preliminary data.</text>
</comment>
<evidence type="ECO:0000256" key="1">
    <source>
        <dbReference type="SAM" id="MobiDB-lite"/>
    </source>
</evidence>
<evidence type="ECO:0000313" key="3">
    <source>
        <dbReference type="Proteomes" id="UP001159363"/>
    </source>
</evidence>
<reference evidence="2 3" key="1">
    <citation type="submission" date="2023-02" db="EMBL/GenBank/DDBJ databases">
        <title>LHISI_Scaffold_Assembly.</title>
        <authorList>
            <person name="Stuart O.P."/>
            <person name="Cleave R."/>
            <person name="Magrath M.J.L."/>
            <person name="Mikheyev A.S."/>
        </authorList>
    </citation>
    <scope>NUCLEOTIDE SEQUENCE [LARGE SCALE GENOMIC DNA]</scope>
    <source>
        <strain evidence="2">Daus_M_001</strain>
        <tissue evidence="2">Leg muscle</tissue>
    </source>
</reference>
<dbReference type="Proteomes" id="UP001159363">
    <property type="component" value="Chromosome 1"/>
</dbReference>
<accession>A0ABQ9IND2</accession>
<dbReference type="EMBL" id="JARBHB010000001">
    <property type="protein sequence ID" value="KAJ8898183.1"/>
    <property type="molecule type" value="Genomic_DNA"/>
</dbReference>
<name>A0ABQ9IND2_9NEOP</name>